<dbReference type="OrthoDB" id="681007at2"/>
<gene>
    <name evidence="1" type="ORF">FSB73_19980</name>
</gene>
<reference evidence="1 2" key="1">
    <citation type="journal article" date="2017" name="Int. J. Syst. Evol. Microbiol.">
        <title>Arachidicoccus ginsenosidivorans sp. nov., with ginsenoside-converting activity isolated from ginseng cultivating soil.</title>
        <authorList>
            <person name="Siddiqi M.Z."/>
            <person name="Aslam Z."/>
            <person name="Im W.T."/>
        </authorList>
    </citation>
    <scope>NUCLEOTIDE SEQUENCE [LARGE SCALE GENOMIC DNA]</scope>
    <source>
        <strain evidence="1 2">Gsoil 809</strain>
    </source>
</reference>
<name>A0A5B8VQS1_9BACT</name>
<dbReference type="AlphaFoldDB" id="A0A5B8VQS1"/>
<dbReference type="KEGG" id="agi:FSB73_19980"/>
<organism evidence="1 2">
    <name type="scientific">Arachidicoccus ginsenosidivorans</name>
    <dbReference type="NCBI Taxonomy" id="496057"/>
    <lineage>
        <taxon>Bacteria</taxon>
        <taxon>Pseudomonadati</taxon>
        <taxon>Bacteroidota</taxon>
        <taxon>Chitinophagia</taxon>
        <taxon>Chitinophagales</taxon>
        <taxon>Chitinophagaceae</taxon>
        <taxon>Arachidicoccus</taxon>
    </lineage>
</organism>
<sequence length="129" mass="13853">MLIAKMMTVSAILIGIVTVGANKKAEVDSVLNLGNSNLTEHYFQFTGSDGQENQPAAWEEITATQYNLQSCTGAVSGCKLMASDVTTDQNGHVHPTQVYTIVPDPAHPDILQPITGLGIDQVKNRVDQN</sequence>
<dbReference type="EMBL" id="CP042434">
    <property type="protein sequence ID" value="QEC73603.1"/>
    <property type="molecule type" value="Genomic_DNA"/>
</dbReference>
<dbReference type="RefSeq" id="WP_146786319.1">
    <property type="nucleotide sequence ID" value="NZ_CP042434.1"/>
</dbReference>
<keyword evidence="2" id="KW-1185">Reference proteome</keyword>
<evidence type="ECO:0000313" key="2">
    <source>
        <dbReference type="Proteomes" id="UP000321291"/>
    </source>
</evidence>
<accession>A0A5B8VQS1</accession>
<evidence type="ECO:0000313" key="1">
    <source>
        <dbReference type="EMBL" id="QEC73603.1"/>
    </source>
</evidence>
<proteinExistence type="predicted"/>
<protein>
    <submittedName>
        <fullName evidence="1">Uncharacterized protein</fullName>
    </submittedName>
</protein>
<dbReference type="Proteomes" id="UP000321291">
    <property type="component" value="Chromosome"/>
</dbReference>